<reference evidence="2 3" key="1">
    <citation type="submission" date="2024-07" db="EMBL/GenBank/DDBJ databases">
        <title>Uliginosibacterium paludis KCTC:42655.</title>
        <authorList>
            <person name="Kim M.K."/>
        </authorList>
    </citation>
    <scope>NUCLEOTIDE SEQUENCE [LARGE SCALE GENOMIC DNA]</scope>
    <source>
        <strain evidence="2 3">KCTC 42655</strain>
    </source>
</reference>
<dbReference type="PANTHER" id="PTHR43252:SF7">
    <property type="entry name" value="TRANSCRIPTIONAL REGULATOR YQJI"/>
    <property type="match status" value="1"/>
</dbReference>
<evidence type="ECO:0000313" key="3">
    <source>
        <dbReference type="Proteomes" id="UP001548590"/>
    </source>
</evidence>
<dbReference type="EMBL" id="JBEWLZ010000004">
    <property type="protein sequence ID" value="MET1489969.1"/>
    <property type="molecule type" value="Genomic_DNA"/>
</dbReference>
<dbReference type="SUPFAM" id="SSF46785">
    <property type="entry name" value="Winged helix' DNA-binding domain"/>
    <property type="match status" value="1"/>
</dbReference>
<evidence type="ECO:0000259" key="1">
    <source>
        <dbReference type="Pfam" id="PF03551"/>
    </source>
</evidence>
<dbReference type="PANTHER" id="PTHR43252">
    <property type="entry name" value="TRANSCRIPTIONAL REGULATOR YQJI"/>
    <property type="match status" value="1"/>
</dbReference>
<dbReference type="InterPro" id="IPR036390">
    <property type="entry name" value="WH_DNA-bd_sf"/>
</dbReference>
<feature type="domain" description="Transcription regulator PadR N-terminal" evidence="1">
    <location>
        <begin position="16"/>
        <end position="84"/>
    </location>
</feature>
<accession>A0ABV2CPY5</accession>
<organism evidence="2 3">
    <name type="scientific">Uliginosibacterium paludis</name>
    <dbReference type="NCBI Taxonomy" id="1615952"/>
    <lineage>
        <taxon>Bacteria</taxon>
        <taxon>Pseudomonadati</taxon>
        <taxon>Pseudomonadota</taxon>
        <taxon>Betaproteobacteria</taxon>
        <taxon>Rhodocyclales</taxon>
        <taxon>Zoogloeaceae</taxon>
        <taxon>Uliginosibacterium</taxon>
    </lineage>
</organism>
<dbReference type="Pfam" id="PF03551">
    <property type="entry name" value="PadR"/>
    <property type="match status" value="1"/>
</dbReference>
<dbReference type="Proteomes" id="UP001548590">
    <property type="component" value="Unassembled WGS sequence"/>
</dbReference>
<gene>
    <name evidence="2" type="ORF">ABVT11_09035</name>
</gene>
<protein>
    <submittedName>
        <fullName evidence="2">PadR family transcriptional regulator</fullName>
    </submittedName>
</protein>
<sequence length="154" mass="16896">MSGKRMFEQGHLRLLVLSLLQEQARHGYEIIKAIEELAGGDYAPSPGVIYPTLTLLEETGFASVSEANGKKRYAITAEGEAEIAGEKDTLERIRARLGAAGSVADARRIPELQRAMHNFKMALHLRLGKGPLDSEATQRIAEAIDRAARDIERS</sequence>
<keyword evidence="3" id="KW-1185">Reference proteome</keyword>
<dbReference type="InterPro" id="IPR036388">
    <property type="entry name" value="WH-like_DNA-bd_sf"/>
</dbReference>
<dbReference type="RefSeq" id="WP_345923339.1">
    <property type="nucleotide sequence ID" value="NZ_JBDIVF010000001.1"/>
</dbReference>
<comment type="caution">
    <text evidence="2">The sequence shown here is derived from an EMBL/GenBank/DDBJ whole genome shotgun (WGS) entry which is preliminary data.</text>
</comment>
<proteinExistence type="predicted"/>
<dbReference type="InterPro" id="IPR005149">
    <property type="entry name" value="Tscrpt_reg_PadR_N"/>
</dbReference>
<name>A0ABV2CPY5_9RHOO</name>
<dbReference type="Gene3D" id="1.10.10.10">
    <property type="entry name" value="Winged helix-like DNA-binding domain superfamily/Winged helix DNA-binding domain"/>
    <property type="match status" value="1"/>
</dbReference>
<evidence type="ECO:0000313" key="2">
    <source>
        <dbReference type="EMBL" id="MET1489969.1"/>
    </source>
</evidence>